<sequence length="1118" mass="124037">MKLSSVLPLLAALAPVSAEHTSNWAVLVSTSRFWFNYRHLANVLSIYRTVKRLGIPDSQIILMLPDDMACNPRNAFPGTVYSNADRAVDLYGDNIEVDYRGYEVTVENFIRLLTDRVGDEMPRSKRLLTDDRSNILVYMTGHGGNEFLKFQDAEEIGAFDLADAFEQMWEKKRYHEILFMIDTCQANTMYSKLYSPNIIATGSSKLDQSSYSHHADNDVGVAVIDRFTYYNLEFLEAEVRDTSSKKTIGDLFDSYSYEKIHSNAGVRYDLFPGGAEAARSRLLTDFFGNVQNVEVDGRRNTTLEEDLLSLSRTIAALRQKADEEEQRNTTKPVVPQRAQFAKPLTNENWWAKKIYGATALAGCALEFLPLREIVLASRPLVKRAVTFSCDGELAVAADDSVHVFVPELPDLAGRRIRKERGEVDEASSEDEDYGFEKNFHINLKSRAQYSEGSRHMPVSYPPLDPRVNKELFAAAGLPFPYDDGFDDRGDAKASDSSEDEDEDDALGEIDNRPFGAGYGPITGVGSSMNHVVHMAWSPSGLGVNLRPILAILTSAGVVAMYGDGGQAYAVLPHANTNMLQRRELNSWAVLWGVGERLLVPGQQAEETENIQGIAWAREIAPGQALLATINDVREVAILSVQTIPKYDIAEGKDHLDWLVHEVVRFKAEGPHPKLDFVDPDYTPCGTSFGLSWSPWVCNGASGSSLLSFIDRSYIGFRRITLKGSWVRGEKPSIDVDSFDCAGTCVHLSTDAFFQFEDMVWTQGDTPTCRGLLATPFRLMPIEVAVSPLASAPEASFSSPHTTGDCSTVYPDGMGNSPYNPIVDFVIHPPDPLRRKTPEPLFTAIRLSATTTNIWYKTNIPAVLDAAEPMPQWAEEIKQKLEIALPVERLRRGYPDDTDSESGLEEDDMDSDSEFPDDNPLPQGPEFHPHRFRLHGLAISPGGGVTAVVVSAHNTQQPERGGWHTVRSSVIFGHRRRRHLTVEARLFEYLYGGGPPVPGINAPAKYGVHFAKWEERRERVHALFRNALEKQTCDLCGSRMTPPGDGKFLSSCEKGHFFGTCGTSGLAVQMPGVMRSCGTCGLRSIRSTVLMSKVPEREEEIRREIADNRCGGCGGKFLN</sequence>
<dbReference type="InterPro" id="IPR024764">
    <property type="entry name" value="TFIIIC_Znf"/>
</dbReference>
<evidence type="ECO:0000256" key="5">
    <source>
        <dbReference type="PIRSR" id="PIRSR019663-1"/>
    </source>
</evidence>
<feature type="compositionally biased region" description="Basic and acidic residues" evidence="7">
    <location>
        <begin position="486"/>
        <end position="495"/>
    </location>
</feature>
<evidence type="ECO:0000313" key="11">
    <source>
        <dbReference type="EMBL" id="KAK1752183.1"/>
    </source>
</evidence>
<keyword evidence="6" id="KW-0175">Coiled coil</keyword>
<dbReference type="EMBL" id="MU839840">
    <property type="protein sequence ID" value="KAK1752183.1"/>
    <property type="molecule type" value="Genomic_DNA"/>
</dbReference>
<feature type="signal peptide" evidence="8">
    <location>
        <begin position="1"/>
        <end position="18"/>
    </location>
</feature>
<dbReference type="GO" id="GO:0042765">
    <property type="term" value="C:GPI-anchor transamidase complex"/>
    <property type="evidence" value="ECO:0007669"/>
    <property type="project" value="InterPro"/>
</dbReference>
<comment type="similarity">
    <text evidence="2">Belongs to the peptidase C13 family.</text>
</comment>
<comment type="caution">
    <text evidence="11">The sequence shown here is derived from an EMBL/GenBank/DDBJ whole genome shotgun (WGS) entry which is preliminary data.</text>
</comment>
<evidence type="ECO:0000256" key="4">
    <source>
        <dbReference type="ARBA" id="ARBA00022729"/>
    </source>
</evidence>
<dbReference type="Proteomes" id="UP001239445">
    <property type="component" value="Unassembled WGS sequence"/>
</dbReference>
<dbReference type="GO" id="GO:0016255">
    <property type="term" value="P:attachment of GPI anchor to protein"/>
    <property type="evidence" value="ECO:0007669"/>
    <property type="project" value="InterPro"/>
</dbReference>
<dbReference type="InterPro" id="IPR024761">
    <property type="entry name" value="TFIIIC_delta_N"/>
</dbReference>
<dbReference type="Pfam" id="PF12657">
    <property type="entry name" value="TFIIIC_delta"/>
    <property type="match status" value="1"/>
</dbReference>
<reference evidence="11" key="1">
    <citation type="submission" date="2023-06" db="EMBL/GenBank/DDBJ databases">
        <title>Genome-scale phylogeny and comparative genomics of the fungal order Sordariales.</title>
        <authorList>
            <consortium name="Lawrence Berkeley National Laboratory"/>
            <person name="Hensen N."/>
            <person name="Bonometti L."/>
            <person name="Westerberg I."/>
            <person name="Brannstrom I.O."/>
            <person name="Guillou S."/>
            <person name="Cros-Aarteil S."/>
            <person name="Calhoun S."/>
            <person name="Haridas S."/>
            <person name="Kuo A."/>
            <person name="Mondo S."/>
            <person name="Pangilinan J."/>
            <person name="Riley R."/>
            <person name="Labutti K."/>
            <person name="Andreopoulos B."/>
            <person name="Lipzen A."/>
            <person name="Chen C."/>
            <person name="Yanf M."/>
            <person name="Daum C."/>
            <person name="Ng V."/>
            <person name="Clum A."/>
            <person name="Steindorff A."/>
            <person name="Ohm R."/>
            <person name="Martin F."/>
            <person name="Silar P."/>
            <person name="Natvig D."/>
            <person name="Lalanne C."/>
            <person name="Gautier V."/>
            <person name="Ament-Velasquez S.L."/>
            <person name="Kruys A."/>
            <person name="Hutchinson M.I."/>
            <person name="Powell A.J."/>
            <person name="Barry K."/>
            <person name="Miller A.N."/>
            <person name="Grigoriev I.V."/>
            <person name="Debuchy R."/>
            <person name="Gladieux P."/>
            <person name="Thoren M.H."/>
            <person name="Johannesson H."/>
        </authorList>
    </citation>
    <scope>NUCLEOTIDE SEQUENCE</scope>
    <source>
        <strain evidence="11">PSN4</strain>
    </source>
</reference>
<evidence type="ECO:0000256" key="2">
    <source>
        <dbReference type="ARBA" id="ARBA00009941"/>
    </source>
</evidence>
<evidence type="ECO:0000313" key="12">
    <source>
        <dbReference type="Proteomes" id="UP001239445"/>
    </source>
</evidence>
<feature type="compositionally biased region" description="Acidic residues" evidence="7">
    <location>
        <begin position="895"/>
        <end position="916"/>
    </location>
</feature>
<feature type="coiled-coil region" evidence="6">
    <location>
        <begin position="300"/>
        <end position="327"/>
    </location>
</feature>
<evidence type="ECO:0000256" key="7">
    <source>
        <dbReference type="SAM" id="MobiDB-lite"/>
    </source>
</evidence>
<evidence type="ECO:0000256" key="1">
    <source>
        <dbReference type="ARBA" id="ARBA00004687"/>
    </source>
</evidence>
<dbReference type="Pfam" id="PF12660">
    <property type="entry name" value="zf-TFIIIC"/>
    <property type="match status" value="1"/>
</dbReference>
<dbReference type="PIRSF" id="PIRSF500138">
    <property type="entry name" value="GPI8"/>
    <property type="match status" value="1"/>
</dbReference>
<dbReference type="PANTHER" id="PTHR48067:SF1">
    <property type="entry name" value="GPI-ANCHOR TRANSAMIDASE"/>
    <property type="match status" value="1"/>
</dbReference>
<feature type="active site" description="Nucleophile" evidence="5">
    <location>
        <position position="184"/>
    </location>
</feature>
<organism evidence="11 12">
    <name type="scientific">Echria macrotheca</name>
    <dbReference type="NCBI Taxonomy" id="438768"/>
    <lineage>
        <taxon>Eukaryota</taxon>
        <taxon>Fungi</taxon>
        <taxon>Dikarya</taxon>
        <taxon>Ascomycota</taxon>
        <taxon>Pezizomycotina</taxon>
        <taxon>Sordariomycetes</taxon>
        <taxon>Sordariomycetidae</taxon>
        <taxon>Sordariales</taxon>
        <taxon>Schizotheciaceae</taxon>
        <taxon>Echria</taxon>
    </lineage>
</organism>
<proteinExistence type="inferred from homology"/>
<evidence type="ECO:0000259" key="10">
    <source>
        <dbReference type="Pfam" id="PF12660"/>
    </source>
</evidence>
<feature type="chain" id="PRO_5042497193" evidence="8">
    <location>
        <begin position="19"/>
        <end position="1118"/>
    </location>
</feature>
<dbReference type="PRINTS" id="PR00776">
    <property type="entry name" value="HEMOGLOBNASE"/>
</dbReference>
<dbReference type="PIRSF" id="PIRSF019663">
    <property type="entry name" value="Legumain"/>
    <property type="match status" value="1"/>
</dbReference>
<accession>A0AAJ0B5Q7</accession>
<dbReference type="InterPro" id="IPR001096">
    <property type="entry name" value="Peptidase_C13"/>
</dbReference>
<gene>
    <name evidence="11" type="ORF">QBC47DRAFT_454300</name>
</gene>
<evidence type="ECO:0000259" key="9">
    <source>
        <dbReference type="Pfam" id="PF12657"/>
    </source>
</evidence>
<dbReference type="GO" id="GO:0006506">
    <property type="term" value="P:GPI anchor biosynthetic process"/>
    <property type="evidence" value="ECO:0007669"/>
    <property type="project" value="UniProtKB-KW"/>
</dbReference>
<dbReference type="PANTHER" id="PTHR48067">
    <property type="entry name" value="GPI-ANCHOR TRANSAMIDASE"/>
    <property type="match status" value="1"/>
</dbReference>
<feature type="active site" evidence="5">
    <location>
        <position position="142"/>
    </location>
</feature>
<evidence type="ECO:0000256" key="8">
    <source>
        <dbReference type="SAM" id="SignalP"/>
    </source>
</evidence>
<feature type="domain" description="Transcription factor IIIC putative zinc-finger" evidence="10">
    <location>
        <begin position="1029"/>
        <end position="1116"/>
    </location>
</feature>
<evidence type="ECO:0000256" key="3">
    <source>
        <dbReference type="ARBA" id="ARBA00022502"/>
    </source>
</evidence>
<keyword evidence="4 8" id="KW-0732">Signal</keyword>
<dbReference type="GO" id="GO:0006508">
    <property type="term" value="P:proteolysis"/>
    <property type="evidence" value="ECO:0007669"/>
    <property type="project" value="InterPro"/>
</dbReference>
<feature type="region of interest" description="Disordered" evidence="7">
    <location>
        <begin position="891"/>
        <end position="926"/>
    </location>
</feature>
<dbReference type="AlphaFoldDB" id="A0AAJ0B5Q7"/>
<name>A0AAJ0B5Q7_9PEZI</name>
<feature type="region of interest" description="Disordered" evidence="7">
    <location>
        <begin position="483"/>
        <end position="513"/>
    </location>
</feature>
<keyword evidence="3" id="KW-0337">GPI-anchor biosynthesis</keyword>
<dbReference type="FunFam" id="3.40.50.1460:FF:000003">
    <property type="entry name" value="GPI-anchor transamidase"/>
    <property type="match status" value="1"/>
</dbReference>
<dbReference type="InterPro" id="IPR028361">
    <property type="entry name" value="GPI_transamidase"/>
</dbReference>
<dbReference type="GO" id="GO:0003923">
    <property type="term" value="F:GPI-anchor transamidase activity"/>
    <property type="evidence" value="ECO:0007669"/>
    <property type="project" value="InterPro"/>
</dbReference>
<dbReference type="Gene3D" id="3.40.50.1460">
    <property type="match status" value="1"/>
</dbReference>
<dbReference type="Pfam" id="PF01650">
    <property type="entry name" value="Peptidase_C13"/>
    <property type="match status" value="1"/>
</dbReference>
<feature type="compositionally biased region" description="Acidic residues" evidence="7">
    <location>
        <begin position="496"/>
        <end position="507"/>
    </location>
</feature>
<evidence type="ECO:0000256" key="6">
    <source>
        <dbReference type="SAM" id="Coils"/>
    </source>
</evidence>
<feature type="domain" description="Transcription factor IIIC 90kDa subunit N-terminal" evidence="9">
    <location>
        <begin position="388"/>
        <end position="953"/>
    </location>
</feature>
<keyword evidence="12" id="KW-1185">Reference proteome</keyword>
<protein>
    <submittedName>
        <fullName evidence="11">Gpi-anchor transamidase-like protein</fullName>
    </submittedName>
</protein>
<comment type="pathway">
    <text evidence="1">Glycolipid biosynthesis; glycosylphosphatidylinositol-anchor biosynthesis.</text>
</comment>